<evidence type="ECO:0000256" key="1">
    <source>
        <dbReference type="ARBA" id="ARBA00022801"/>
    </source>
</evidence>
<dbReference type="InterPro" id="IPR000073">
    <property type="entry name" value="AB_hydrolase_1"/>
</dbReference>
<dbReference type="SUPFAM" id="SSF53474">
    <property type="entry name" value="alpha/beta-Hydrolases"/>
    <property type="match status" value="1"/>
</dbReference>
<reference evidence="4 5" key="1">
    <citation type="journal article" date="2022" name="Microbiol. Resour. Announc.">
        <title>Complete Genome Sequence of Mesorhizobium ciceri Strain R30, a Rhizobium Used as a Commercial Inoculant for Chickpea in Argentina.</title>
        <authorList>
            <person name="Foresto E."/>
            <person name="Revale S."/>
            <person name="Primo E."/>
            <person name="Nievas F."/>
            <person name="Carezzano E."/>
            <person name="Puente M."/>
            <person name="Alzari P."/>
            <person name="Mart M."/>
            <person name="Ben-Assaya M."/>
            <person name="Mornico D."/>
            <person name="Santoro M."/>
            <person name="Mart F."/>
            <person name="Giordano W."/>
            <person name="Bogino P."/>
        </authorList>
    </citation>
    <scope>NUCLEOTIDE SEQUENCE [LARGE SCALE GENOMIC DNA]</scope>
    <source>
        <strain evidence="4 5">R30</strain>
    </source>
</reference>
<protein>
    <submittedName>
        <fullName evidence="4">3-oxoadipate enol-lactonase</fullName>
        <ecNumber evidence="4">3.1.1.24</ecNumber>
    </submittedName>
</protein>
<feature type="domain" description="AB hydrolase-1" evidence="3">
    <location>
        <begin position="26"/>
        <end position="249"/>
    </location>
</feature>
<name>A0AB38TH76_9HYPH</name>
<evidence type="ECO:0000256" key="2">
    <source>
        <dbReference type="SAM" id="MobiDB-lite"/>
    </source>
</evidence>
<keyword evidence="1 4" id="KW-0378">Hydrolase</keyword>
<dbReference type="AlphaFoldDB" id="A0AB38TH76"/>
<dbReference type="InterPro" id="IPR050266">
    <property type="entry name" value="AB_hydrolase_sf"/>
</dbReference>
<dbReference type="RefSeq" id="WP_013530131.1">
    <property type="nucleotide sequence ID" value="NZ_CP088147.1"/>
</dbReference>
<dbReference type="PANTHER" id="PTHR43798:SF31">
    <property type="entry name" value="AB HYDROLASE SUPERFAMILY PROTEIN YCLE"/>
    <property type="match status" value="1"/>
</dbReference>
<evidence type="ECO:0000313" key="5">
    <source>
        <dbReference type="Proteomes" id="UP001060070"/>
    </source>
</evidence>
<proteinExistence type="predicted"/>
<evidence type="ECO:0000313" key="4">
    <source>
        <dbReference type="EMBL" id="UTU54330.1"/>
    </source>
</evidence>
<dbReference type="EC" id="3.1.1.24" evidence="4"/>
<dbReference type="Proteomes" id="UP001060070">
    <property type="component" value="Chromosome"/>
</dbReference>
<gene>
    <name evidence="4" type="primary">pcaD</name>
    <name evidence="4" type="ORF">LRP29_13440</name>
</gene>
<dbReference type="Pfam" id="PF00561">
    <property type="entry name" value="Abhydrolase_1"/>
    <property type="match status" value="1"/>
</dbReference>
<dbReference type="PRINTS" id="PR00111">
    <property type="entry name" value="ABHYDROLASE"/>
</dbReference>
<keyword evidence="5" id="KW-1185">Reference proteome</keyword>
<dbReference type="GO" id="GO:0047570">
    <property type="term" value="F:3-oxoadipate enol-lactonase activity"/>
    <property type="evidence" value="ECO:0007669"/>
    <property type="project" value="UniProtKB-EC"/>
</dbReference>
<evidence type="ECO:0000259" key="3">
    <source>
        <dbReference type="Pfam" id="PF00561"/>
    </source>
</evidence>
<dbReference type="InterPro" id="IPR026968">
    <property type="entry name" value="PcaD/CatD"/>
</dbReference>
<dbReference type="GO" id="GO:0016020">
    <property type="term" value="C:membrane"/>
    <property type="evidence" value="ECO:0007669"/>
    <property type="project" value="TreeGrafter"/>
</dbReference>
<dbReference type="EMBL" id="CP088147">
    <property type="protein sequence ID" value="UTU54330.1"/>
    <property type="molecule type" value="Genomic_DNA"/>
</dbReference>
<sequence length="300" mass="32330">MNELNFVTTGDGTRIAYRFDGDASKPVLVLSNSIGTTLHMWDRQVGELSKHFRVLRYDFRGHGGSSVPVGAYSLDRLGRDVIELLDALDLQRVHFLGLSLGGFVAQWLGIHAPERIDRLILSNTSSHLAPASYFDERIAAVRQAPDMSETAETFLSNWFPASLVAANEPVVEDFRAMLLAIDRQGLAGLFAAVRDADLRRTVALIPRPTLVIAGRHDTVTAASHSELIAATVPGAKLVVLPAVHLSNIEYPAEFIQAVIDFCAEPSAATAKASGTSPAVAERSKDAAVHKGGRQPEPASM</sequence>
<organism evidence="4 5">
    <name type="scientific">Mesorhizobium ciceri</name>
    <dbReference type="NCBI Taxonomy" id="39645"/>
    <lineage>
        <taxon>Bacteria</taxon>
        <taxon>Pseudomonadati</taxon>
        <taxon>Pseudomonadota</taxon>
        <taxon>Alphaproteobacteria</taxon>
        <taxon>Hyphomicrobiales</taxon>
        <taxon>Phyllobacteriaceae</taxon>
        <taxon>Mesorhizobium</taxon>
    </lineage>
</organism>
<dbReference type="PANTHER" id="PTHR43798">
    <property type="entry name" value="MONOACYLGLYCEROL LIPASE"/>
    <property type="match status" value="1"/>
</dbReference>
<dbReference type="Gene3D" id="3.40.50.1820">
    <property type="entry name" value="alpha/beta hydrolase"/>
    <property type="match status" value="1"/>
</dbReference>
<dbReference type="GO" id="GO:0042952">
    <property type="term" value="P:beta-ketoadipate pathway"/>
    <property type="evidence" value="ECO:0007669"/>
    <property type="project" value="InterPro"/>
</dbReference>
<accession>A0AB38TH76</accession>
<dbReference type="InterPro" id="IPR029058">
    <property type="entry name" value="AB_hydrolase_fold"/>
</dbReference>
<feature type="region of interest" description="Disordered" evidence="2">
    <location>
        <begin position="270"/>
        <end position="300"/>
    </location>
</feature>
<dbReference type="NCBIfam" id="TIGR02427">
    <property type="entry name" value="protocat_pcaD"/>
    <property type="match status" value="1"/>
</dbReference>